<dbReference type="Proteomes" id="UP001231189">
    <property type="component" value="Unassembled WGS sequence"/>
</dbReference>
<evidence type="ECO:0000256" key="1">
    <source>
        <dbReference type="SAM" id="MobiDB-lite"/>
    </source>
</evidence>
<organism evidence="2 3">
    <name type="scientific">Lolium multiflorum</name>
    <name type="common">Italian ryegrass</name>
    <name type="synonym">Lolium perenne subsp. multiflorum</name>
    <dbReference type="NCBI Taxonomy" id="4521"/>
    <lineage>
        <taxon>Eukaryota</taxon>
        <taxon>Viridiplantae</taxon>
        <taxon>Streptophyta</taxon>
        <taxon>Embryophyta</taxon>
        <taxon>Tracheophyta</taxon>
        <taxon>Spermatophyta</taxon>
        <taxon>Magnoliopsida</taxon>
        <taxon>Liliopsida</taxon>
        <taxon>Poales</taxon>
        <taxon>Poaceae</taxon>
        <taxon>BOP clade</taxon>
        <taxon>Pooideae</taxon>
        <taxon>Poodae</taxon>
        <taxon>Poeae</taxon>
        <taxon>Poeae Chloroplast Group 2 (Poeae type)</taxon>
        <taxon>Loliodinae</taxon>
        <taxon>Loliinae</taxon>
        <taxon>Lolium</taxon>
    </lineage>
</organism>
<evidence type="ECO:0000313" key="3">
    <source>
        <dbReference type="Proteomes" id="UP001231189"/>
    </source>
</evidence>
<name>A0AAD8QIM4_LOLMU</name>
<keyword evidence="3" id="KW-1185">Reference proteome</keyword>
<evidence type="ECO:0000313" key="2">
    <source>
        <dbReference type="EMBL" id="KAK1603127.1"/>
    </source>
</evidence>
<reference evidence="2" key="1">
    <citation type="submission" date="2023-07" db="EMBL/GenBank/DDBJ databases">
        <title>A chromosome-level genome assembly of Lolium multiflorum.</title>
        <authorList>
            <person name="Chen Y."/>
            <person name="Copetti D."/>
            <person name="Kolliker R."/>
            <person name="Studer B."/>
        </authorList>
    </citation>
    <scope>NUCLEOTIDE SEQUENCE</scope>
    <source>
        <strain evidence="2">02402/16</strain>
        <tissue evidence="2">Leaf</tissue>
    </source>
</reference>
<feature type="region of interest" description="Disordered" evidence="1">
    <location>
        <begin position="196"/>
        <end position="216"/>
    </location>
</feature>
<protein>
    <submittedName>
        <fullName evidence="2">Uncharacterized protein</fullName>
    </submittedName>
</protein>
<dbReference type="AlphaFoldDB" id="A0AAD8QIM4"/>
<sequence>MDEPSIFHLDFVKILEEVAEHFHLEPPVVSDSERRDGVGYRGAVYAQFKPDDESSFSTIYGYGEDAHEARNNAARETLKCLHFTVNFALVDLHMYEYWDVFLTLAQREQQQRMEISQLHRYYEARRQQELEHLEQEHDGCVYEIKHDLNLEIEDRDRWIEQEVQKSKKLKRERDMFEEMTNKQESQIVELMAENRNLRQKLAGKPDEEEAHSTTGT</sequence>
<accession>A0AAD8QIM4</accession>
<dbReference type="EMBL" id="JAUUTY010000118">
    <property type="protein sequence ID" value="KAK1603127.1"/>
    <property type="molecule type" value="Genomic_DNA"/>
</dbReference>
<gene>
    <name evidence="2" type="ORF">QYE76_018905</name>
</gene>
<comment type="caution">
    <text evidence="2">The sequence shown here is derived from an EMBL/GenBank/DDBJ whole genome shotgun (WGS) entry which is preliminary data.</text>
</comment>
<proteinExistence type="predicted"/>